<dbReference type="Pfam" id="PF00496">
    <property type="entry name" value="SBP_bac_5"/>
    <property type="match status" value="1"/>
</dbReference>
<comment type="similarity">
    <text evidence="2">Belongs to the bacterial solute-binding protein 5 family.</text>
</comment>
<dbReference type="SUPFAM" id="SSF53850">
    <property type="entry name" value="Periplasmic binding protein-like II"/>
    <property type="match status" value="1"/>
</dbReference>
<dbReference type="GO" id="GO:0042597">
    <property type="term" value="C:periplasmic space"/>
    <property type="evidence" value="ECO:0007669"/>
    <property type="project" value="UniProtKB-ARBA"/>
</dbReference>
<dbReference type="GO" id="GO:1904680">
    <property type="term" value="F:peptide transmembrane transporter activity"/>
    <property type="evidence" value="ECO:0007669"/>
    <property type="project" value="TreeGrafter"/>
</dbReference>
<dbReference type="EMBL" id="AP028654">
    <property type="protein sequence ID" value="BEP28140.1"/>
    <property type="molecule type" value="Genomic_DNA"/>
</dbReference>
<organism evidence="5 6">
    <name type="scientific">Helicovermis profundi</name>
    <dbReference type="NCBI Taxonomy" id="3065157"/>
    <lineage>
        <taxon>Bacteria</taxon>
        <taxon>Bacillati</taxon>
        <taxon>Bacillota</taxon>
        <taxon>Clostridia</taxon>
        <taxon>Helicovermis</taxon>
    </lineage>
</organism>
<name>A0AAU9E2L5_9FIRM</name>
<proteinExistence type="inferred from homology"/>
<feature type="domain" description="Solute-binding protein family 5" evidence="4">
    <location>
        <begin position="94"/>
        <end position="459"/>
    </location>
</feature>
<evidence type="ECO:0000256" key="2">
    <source>
        <dbReference type="ARBA" id="ARBA00005695"/>
    </source>
</evidence>
<dbReference type="Gene3D" id="3.40.190.10">
    <property type="entry name" value="Periplasmic binding protein-like II"/>
    <property type="match status" value="1"/>
</dbReference>
<dbReference type="Gene3D" id="3.10.105.10">
    <property type="entry name" value="Dipeptide-binding Protein, Domain 3"/>
    <property type="match status" value="1"/>
</dbReference>
<dbReference type="InterPro" id="IPR023765">
    <property type="entry name" value="SBP_5_CS"/>
</dbReference>
<evidence type="ECO:0000313" key="5">
    <source>
        <dbReference type="EMBL" id="BEP28140.1"/>
    </source>
</evidence>
<accession>A0AAU9E2L5</accession>
<dbReference type="PANTHER" id="PTHR30290:SF38">
    <property type="entry name" value="D,D-DIPEPTIDE-BINDING PERIPLASMIC PROTEIN DDPA-RELATED"/>
    <property type="match status" value="1"/>
</dbReference>
<evidence type="ECO:0000256" key="3">
    <source>
        <dbReference type="ARBA" id="ARBA00022729"/>
    </source>
</evidence>
<reference evidence="5 6" key="1">
    <citation type="submission" date="2023-08" db="EMBL/GenBank/DDBJ databases">
        <title>Helicovermis profunda gen. nov., sp. nov., a novel mesophilic, fermentative bacterium within the Bacillota from a deep-sea hydrothermal vent chimney.</title>
        <authorList>
            <person name="Miyazaki U."/>
            <person name="Mizutani D."/>
            <person name="Hashimoto Y."/>
            <person name="Tame A."/>
            <person name="Sawayama S."/>
            <person name="Miyazaki J."/>
            <person name="Takai K."/>
            <person name="Nakagawa S."/>
        </authorList>
    </citation>
    <scope>NUCLEOTIDE SEQUENCE [LARGE SCALE GENOMIC DNA]</scope>
    <source>
        <strain evidence="5 6">S502</strain>
    </source>
</reference>
<dbReference type="GO" id="GO:0015833">
    <property type="term" value="P:peptide transport"/>
    <property type="evidence" value="ECO:0007669"/>
    <property type="project" value="TreeGrafter"/>
</dbReference>
<dbReference type="PROSITE" id="PS01040">
    <property type="entry name" value="SBP_BACTERIAL_5"/>
    <property type="match status" value="1"/>
</dbReference>
<gene>
    <name evidence="5" type="ORF">HLPR_04710</name>
</gene>
<dbReference type="PANTHER" id="PTHR30290">
    <property type="entry name" value="PERIPLASMIC BINDING COMPONENT OF ABC TRANSPORTER"/>
    <property type="match status" value="1"/>
</dbReference>
<evidence type="ECO:0000259" key="4">
    <source>
        <dbReference type="Pfam" id="PF00496"/>
    </source>
</evidence>
<dbReference type="RefSeq" id="WP_338536477.1">
    <property type="nucleotide sequence ID" value="NZ_AP028654.1"/>
</dbReference>
<dbReference type="InterPro" id="IPR039424">
    <property type="entry name" value="SBP_5"/>
</dbReference>
<dbReference type="KEGG" id="hprf:HLPR_04710"/>
<dbReference type="Proteomes" id="UP001321786">
    <property type="component" value="Chromosome"/>
</dbReference>
<dbReference type="InterPro" id="IPR030678">
    <property type="entry name" value="Peptide/Ni-bd"/>
</dbReference>
<keyword evidence="3" id="KW-0732">Signal</keyword>
<comment type="subcellular location">
    <subcellularLocation>
        <location evidence="1">Cell membrane</location>
        <topology evidence="1">Lipid-anchor</topology>
    </subcellularLocation>
</comment>
<sequence length="543" mass="61204">MRKIPRKVGVILLILIMSISILQGCTKNSESTTDQSTFQAGDSSTEPVVGGEITVAFQEAPEHYDTDNTYAFVTTAVTNHVYEGLFEFNANNEAVPQLAKSYNVIDEGKTYQIFLREGVKFSDGEEMTAEDVKASLDRWFEVNAAGVAIAKSLVEVEIVNDYEILVKFDKVYAPFLNILASPVSCQKMTVKKKEIIEEFGTSIITKHIGTGPYYFDEIVSGQKVVLKRNDNYTPLESDATGLAGKRVAYLDKITIEFVPEESVRIAGLQSGKYDFIDEVSTDRYAELEQYPGIMPEISEFGTISVLAFNCGALPFDNVNLRKAVAYAINPADMATAQIGDSKFWTADDGSWFKKGTIWYDANAGEGVFDSQDLEKAKALVEASDYNGEIITILGMKSNLWSSNGSLALQSQLSKIGLNVEIDLYDRSTYFDYLKSGKWNIMLSRWSDMSPDPQVFEPWTGTDGWITRWQGKDAERMDEIFDRMVVELDQEKRYEIVQEFYNEFWSSLPYMKLFNDSKVYGIHDNVKGYAGYGQPFFWNVWISE</sequence>
<dbReference type="InterPro" id="IPR000914">
    <property type="entry name" value="SBP_5_dom"/>
</dbReference>
<dbReference type="Gene3D" id="3.90.76.10">
    <property type="entry name" value="Dipeptide-binding Protein, Domain 1"/>
    <property type="match status" value="1"/>
</dbReference>
<dbReference type="PIRSF" id="PIRSF002741">
    <property type="entry name" value="MppA"/>
    <property type="match status" value="1"/>
</dbReference>
<protein>
    <submittedName>
        <fullName evidence="5">ABC transporter substrate-binding protein</fullName>
    </submittedName>
</protein>
<evidence type="ECO:0000256" key="1">
    <source>
        <dbReference type="ARBA" id="ARBA00004193"/>
    </source>
</evidence>
<keyword evidence="6" id="KW-1185">Reference proteome</keyword>
<dbReference type="GO" id="GO:0043190">
    <property type="term" value="C:ATP-binding cassette (ABC) transporter complex"/>
    <property type="evidence" value="ECO:0007669"/>
    <property type="project" value="InterPro"/>
</dbReference>
<evidence type="ECO:0000313" key="6">
    <source>
        <dbReference type="Proteomes" id="UP001321786"/>
    </source>
</evidence>
<dbReference type="AlphaFoldDB" id="A0AAU9E2L5"/>
<dbReference type="PROSITE" id="PS51257">
    <property type="entry name" value="PROKAR_LIPOPROTEIN"/>
    <property type="match status" value="1"/>
</dbReference>